<proteinExistence type="predicted"/>
<evidence type="ECO:0000256" key="1">
    <source>
        <dbReference type="SAM" id="MobiDB-lite"/>
    </source>
</evidence>
<accession>A0AAF0H4M6</accession>
<protein>
    <recommendedName>
        <fullName evidence="4">Helix-turn-helix domain-containing protein</fullName>
    </recommendedName>
</protein>
<dbReference type="RefSeq" id="WP_137394622.1">
    <property type="nucleotide sequence ID" value="NZ_CP124733.1"/>
</dbReference>
<dbReference type="EMBL" id="CP124733">
    <property type="protein sequence ID" value="WHA40174.1"/>
    <property type="molecule type" value="Genomic_DNA"/>
</dbReference>
<reference evidence="2" key="1">
    <citation type="submission" date="2023-05" db="EMBL/GenBank/DDBJ databases">
        <title>Complete genome sequence of Agrobacterium larrymoorei CFBP5477.</title>
        <authorList>
            <person name="Yen H.-C."/>
            <person name="Chou L."/>
            <person name="Lin Y.-C."/>
            <person name="Lai E.-M."/>
            <person name="Kuo C.-H."/>
        </authorList>
    </citation>
    <scope>NUCLEOTIDE SEQUENCE</scope>
    <source>
        <strain evidence="2">CFBP5477</strain>
    </source>
</reference>
<name>A0AAF0H4M6_9HYPH</name>
<sequence>MLSNDNSIYYVVGMIPINPEGPGFCTPVFRDDAGKKYFLQSMRMRRKVEAFVHVGDHIPPSAFFSYRPNGEFRAGDRPYVGFRLPNGSLLFDRRPNVQDQVISRIDELTDYPFIYFQIARLSRSADLIKRALCYPEVDTALKNGWIRLKPNEPRFGWTAANEKELRLMSRDGHSAATIARKLGTSRNSVIAKLKRLRIGSRYLDDRQQNLFDDLPKDGLVSGSGLRGYTYKNDGFSMQFSGNYSTTRHASETDLSENERQFLGRNKPKT</sequence>
<dbReference type="Gene3D" id="1.10.10.60">
    <property type="entry name" value="Homeodomain-like"/>
    <property type="match status" value="1"/>
</dbReference>
<gene>
    <name evidence="2" type="ORF">CFBP5477_010035</name>
</gene>
<dbReference type="AlphaFoldDB" id="A0AAF0H4M6"/>
<feature type="compositionally biased region" description="Basic and acidic residues" evidence="1">
    <location>
        <begin position="248"/>
        <end position="261"/>
    </location>
</feature>
<organism evidence="2 3">
    <name type="scientific">Agrobacterium larrymoorei</name>
    <dbReference type="NCBI Taxonomy" id="160699"/>
    <lineage>
        <taxon>Bacteria</taxon>
        <taxon>Pseudomonadati</taxon>
        <taxon>Pseudomonadota</taxon>
        <taxon>Alphaproteobacteria</taxon>
        <taxon>Hyphomicrobiales</taxon>
        <taxon>Rhizobiaceae</taxon>
        <taxon>Rhizobium/Agrobacterium group</taxon>
        <taxon>Agrobacterium</taxon>
    </lineage>
</organism>
<evidence type="ECO:0000313" key="3">
    <source>
        <dbReference type="Proteomes" id="UP000298664"/>
    </source>
</evidence>
<dbReference type="Proteomes" id="UP000298664">
    <property type="component" value="Chromosome Circular"/>
</dbReference>
<evidence type="ECO:0008006" key="4">
    <source>
        <dbReference type="Google" id="ProtNLM"/>
    </source>
</evidence>
<feature type="region of interest" description="Disordered" evidence="1">
    <location>
        <begin position="248"/>
        <end position="269"/>
    </location>
</feature>
<evidence type="ECO:0000313" key="2">
    <source>
        <dbReference type="EMBL" id="WHA40174.1"/>
    </source>
</evidence>